<evidence type="ECO:0000313" key="3">
    <source>
        <dbReference type="EMBL" id="KAI5061603.1"/>
    </source>
</evidence>
<dbReference type="PANTHER" id="PTHR15323:SF6">
    <property type="entry name" value="CELL DIVISION CYCLE PROTEIN 123 HOMOLOG"/>
    <property type="match status" value="1"/>
</dbReference>
<organism evidence="3 4">
    <name type="scientific">Adiantum capillus-veneris</name>
    <name type="common">Maidenhair fern</name>
    <dbReference type="NCBI Taxonomy" id="13818"/>
    <lineage>
        <taxon>Eukaryota</taxon>
        <taxon>Viridiplantae</taxon>
        <taxon>Streptophyta</taxon>
        <taxon>Embryophyta</taxon>
        <taxon>Tracheophyta</taxon>
        <taxon>Polypodiopsida</taxon>
        <taxon>Polypodiidae</taxon>
        <taxon>Polypodiales</taxon>
        <taxon>Pteridineae</taxon>
        <taxon>Pteridaceae</taxon>
        <taxon>Vittarioideae</taxon>
        <taxon>Adiantum</taxon>
    </lineage>
</organism>
<dbReference type="OrthoDB" id="360540at2759"/>
<evidence type="ECO:0000256" key="2">
    <source>
        <dbReference type="SAM" id="MobiDB-lite"/>
    </source>
</evidence>
<accession>A0A9D4U507</accession>
<keyword evidence="4" id="KW-1185">Reference proteome</keyword>
<dbReference type="PANTHER" id="PTHR15323">
    <property type="entry name" value="D123 PROTEIN"/>
    <property type="match status" value="1"/>
</dbReference>
<protein>
    <recommendedName>
        <fullName evidence="5">Cell division cycle protein 123 homolog</fullName>
    </recommendedName>
</protein>
<comment type="similarity">
    <text evidence="1">Belongs to the CDC123 family.</text>
</comment>
<evidence type="ECO:0000256" key="1">
    <source>
        <dbReference type="ARBA" id="ARBA00011047"/>
    </source>
</evidence>
<dbReference type="Pfam" id="PF07065">
    <property type="entry name" value="D123"/>
    <property type="match status" value="1"/>
</dbReference>
<feature type="region of interest" description="Disordered" evidence="2">
    <location>
        <begin position="329"/>
        <end position="349"/>
    </location>
</feature>
<reference evidence="3" key="1">
    <citation type="submission" date="2021-01" db="EMBL/GenBank/DDBJ databases">
        <title>Adiantum capillus-veneris genome.</title>
        <authorList>
            <person name="Fang Y."/>
            <person name="Liao Q."/>
        </authorList>
    </citation>
    <scope>NUCLEOTIDE SEQUENCE</scope>
    <source>
        <strain evidence="3">H3</strain>
        <tissue evidence="3">Leaf</tissue>
    </source>
</reference>
<dbReference type="InterPro" id="IPR009772">
    <property type="entry name" value="CDC123"/>
</dbReference>
<dbReference type="AlphaFoldDB" id="A0A9D4U507"/>
<dbReference type="EMBL" id="JABFUD020000023">
    <property type="protein sequence ID" value="KAI5061603.1"/>
    <property type="molecule type" value="Genomic_DNA"/>
</dbReference>
<dbReference type="GO" id="GO:0005737">
    <property type="term" value="C:cytoplasm"/>
    <property type="evidence" value="ECO:0007669"/>
    <property type="project" value="TreeGrafter"/>
</dbReference>
<evidence type="ECO:0008006" key="5">
    <source>
        <dbReference type="Google" id="ProtNLM"/>
    </source>
</evidence>
<gene>
    <name evidence="3" type="ORF">GOP47_0024108</name>
</gene>
<dbReference type="Proteomes" id="UP000886520">
    <property type="component" value="Chromosome 23"/>
</dbReference>
<name>A0A9D4U507_ADICA</name>
<sequence length="486" mass="54285">MKARDLELCQIQHWFPRFKSLSLKTIILPLPESFISYLEEDGLFLPRNSEALPARAKGSCEDGDYRHWAEEDDEADEPNPPSFPELEAEVAESIAKLDGFVFPKLNWSAPKDSAWISSHGNLKCTNFGEICLLLKASDSLVHDLSHAFDSCDDKMSHRPQQFFLALRKWYDMRPEMEFRGFVKRGLLVGVSQREVTGFYPALLESRETLDASIFQFFVDCLSECFELDDYTFDCYVTRTGKVKLVDFNPWGAFTLPLLFTWDELEGTYARFEGVFARSTDADRLLFSESCNVSFLSKDVNGAGDQEKAASHCLDSNGIFHFNGEETIDTDTAGNNGAASSNKKHQSNNDEDVAHVVVADKVDNLACSTKDSVMAHPELAASHTGSRVDRIGGVLDSIERKPASSNLSQCWFPAIGRKEANTLLRERGFKSELRIVQSDCHVQVNLRVGGGVPYDYVLTGPGSAWDEFLRRAGEELQQQHKDAAAGG</sequence>
<feature type="compositionally biased region" description="Polar residues" evidence="2">
    <location>
        <begin position="329"/>
        <end position="340"/>
    </location>
</feature>
<proteinExistence type="inferred from homology"/>
<comment type="caution">
    <text evidence="3">The sequence shown here is derived from an EMBL/GenBank/DDBJ whole genome shotgun (WGS) entry which is preliminary data.</text>
</comment>
<evidence type="ECO:0000313" key="4">
    <source>
        <dbReference type="Proteomes" id="UP000886520"/>
    </source>
</evidence>